<reference evidence="1 2" key="1">
    <citation type="submission" date="2021-06" db="EMBL/GenBank/DDBJ databases">
        <authorList>
            <person name="Kallberg Y."/>
            <person name="Tangrot J."/>
            <person name="Rosling A."/>
        </authorList>
    </citation>
    <scope>NUCLEOTIDE SEQUENCE [LARGE SCALE GENOMIC DNA]</scope>
    <source>
        <strain evidence="1 2">120-4 pot B 10/14</strain>
    </source>
</reference>
<accession>A0ABN7W4Z9</accession>
<protein>
    <submittedName>
        <fullName evidence="1">2050_t:CDS:1</fullName>
    </submittedName>
</protein>
<proteinExistence type="predicted"/>
<organism evidence="1 2">
    <name type="scientific">Gigaspora margarita</name>
    <dbReference type="NCBI Taxonomy" id="4874"/>
    <lineage>
        <taxon>Eukaryota</taxon>
        <taxon>Fungi</taxon>
        <taxon>Fungi incertae sedis</taxon>
        <taxon>Mucoromycota</taxon>
        <taxon>Glomeromycotina</taxon>
        <taxon>Glomeromycetes</taxon>
        <taxon>Diversisporales</taxon>
        <taxon>Gigasporaceae</taxon>
        <taxon>Gigaspora</taxon>
    </lineage>
</organism>
<comment type="caution">
    <text evidence="1">The sequence shown here is derived from an EMBL/GenBank/DDBJ whole genome shotgun (WGS) entry which is preliminary data.</text>
</comment>
<keyword evidence="2" id="KW-1185">Reference proteome</keyword>
<dbReference type="Proteomes" id="UP000789901">
    <property type="component" value="Unassembled WGS sequence"/>
</dbReference>
<sequence length="587" mass="66119">TQYQLYQIKIIGMRPVKVDRFTQNTVGHSYFTYQETSVQANLTGTQPHILTISHYDDNSGTVVVRIARLNYYSNVANNFCYEQRLLLRVIQSNGSVSEINYENANEIQDINYCTNWYPNEIIVNNITPKNGFLRLSASNGNETESFKWSQYGYNGNGTFSLLQSDTVHVLLDPTSFQITAIATLDGGYALIYANTTNRTFTSDNMLASQFSTNAGIYAIMLGYNKSKTPQSFILYQLTTPNITFTSLYCSVDFVFIGHLCVASANRTQTTATPSNTTNSGLFYVKMRFLSSGTILSFHLMFLPNSGHLETVRTLPFGGYALITRTFNGQNINFTLDLFDEDDKLSEYDSRLKQIAADFDGAFDVLRNNTILVALNETATSWEILLADLPPLSQYNKSDYGNLLVRKAYPPTNFTDLPLNTNMINITFNVPVSLSDANLTIYQKSNNKFTLRQFINSTNCNNCITSGEVITLNLGNIRGTLRLTIPGSQHFQKLNDLEKHDFFVTLIDQLISMIPTEKGRLKSNEHYQLNTSNILISLFIHKAKDNEKLTAANIKDYLHQLIINKAFTGILTGNVTKLLDETYGFQQS</sequence>
<evidence type="ECO:0000313" key="2">
    <source>
        <dbReference type="Proteomes" id="UP000789901"/>
    </source>
</evidence>
<name>A0ABN7W4Z9_GIGMA</name>
<dbReference type="EMBL" id="CAJVQB010031180">
    <property type="protein sequence ID" value="CAG8816556.1"/>
    <property type="molecule type" value="Genomic_DNA"/>
</dbReference>
<gene>
    <name evidence="1" type="ORF">GMARGA_LOCUS26578</name>
</gene>
<feature type="non-terminal residue" evidence="1">
    <location>
        <position position="1"/>
    </location>
</feature>
<evidence type="ECO:0000313" key="1">
    <source>
        <dbReference type="EMBL" id="CAG8816556.1"/>
    </source>
</evidence>
<feature type="non-terminal residue" evidence="1">
    <location>
        <position position="587"/>
    </location>
</feature>